<gene>
    <name evidence="2" type="ORF">PISMIDRAFT_486264</name>
</gene>
<organism evidence="2 3">
    <name type="scientific">Pisolithus microcarpus 441</name>
    <dbReference type="NCBI Taxonomy" id="765257"/>
    <lineage>
        <taxon>Eukaryota</taxon>
        <taxon>Fungi</taxon>
        <taxon>Dikarya</taxon>
        <taxon>Basidiomycota</taxon>
        <taxon>Agaricomycotina</taxon>
        <taxon>Agaricomycetes</taxon>
        <taxon>Agaricomycetidae</taxon>
        <taxon>Boletales</taxon>
        <taxon>Sclerodermatineae</taxon>
        <taxon>Pisolithaceae</taxon>
        <taxon>Pisolithus</taxon>
    </lineage>
</organism>
<protein>
    <submittedName>
        <fullName evidence="2">Uncharacterized protein</fullName>
    </submittedName>
</protein>
<reference evidence="2 3" key="1">
    <citation type="submission" date="2014-04" db="EMBL/GenBank/DDBJ databases">
        <authorList>
            <consortium name="DOE Joint Genome Institute"/>
            <person name="Kuo A."/>
            <person name="Kohler A."/>
            <person name="Costa M.D."/>
            <person name="Nagy L.G."/>
            <person name="Floudas D."/>
            <person name="Copeland A."/>
            <person name="Barry K.W."/>
            <person name="Cichocki N."/>
            <person name="Veneault-Fourrey C."/>
            <person name="LaButti K."/>
            <person name="Lindquist E.A."/>
            <person name="Lipzen A."/>
            <person name="Lundell T."/>
            <person name="Morin E."/>
            <person name="Murat C."/>
            <person name="Sun H."/>
            <person name="Tunlid A."/>
            <person name="Henrissat B."/>
            <person name="Grigoriev I.V."/>
            <person name="Hibbett D.S."/>
            <person name="Martin F."/>
            <person name="Nordberg H.P."/>
            <person name="Cantor M.N."/>
            <person name="Hua S.X."/>
        </authorList>
    </citation>
    <scope>NUCLEOTIDE SEQUENCE [LARGE SCALE GENOMIC DNA]</scope>
    <source>
        <strain evidence="2 3">441</strain>
    </source>
</reference>
<accession>A0A0D0A5C1</accession>
<dbReference type="AlphaFoldDB" id="A0A0D0A5C1"/>
<dbReference type="EMBL" id="KN833689">
    <property type="protein sequence ID" value="KIK29567.1"/>
    <property type="molecule type" value="Genomic_DNA"/>
</dbReference>
<sequence length="131" mass="14634">MEPAVHRATRGRGLAPYHEGGNSKRPLHRNRQWVADGVTSRSGMNTPQAGGDGDRWERGGTRGSKGRARGTRDGGTTASEGEHSEVDDETEVEEVYPPDPETPEERERFWQEVCGKGWLHSTLFHHLLCSW</sequence>
<reference evidence="3" key="2">
    <citation type="submission" date="2015-01" db="EMBL/GenBank/DDBJ databases">
        <title>Evolutionary Origins and Diversification of the Mycorrhizal Mutualists.</title>
        <authorList>
            <consortium name="DOE Joint Genome Institute"/>
            <consortium name="Mycorrhizal Genomics Consortium"/>
            <person name="Kohler A."/>
            <person name="Kuo A."/>
            <person name="Nagy L.G."/>
            <person name="Floudas D."/>
            <person name="Copeland A."/>
            <person name="Barry K.W."/>
            <person name="Cichocki N."/>
            <person name="Veneault-Fourrey C."/>
            <person name="LaButti K."/>
            <person name="Lindquist E.A."/>
            <person name="Lipzen A."/>
            <person name="Lundell T."/>
            <person name="Morin E."/>
            <person name="Murat C."/>
            <person name="Riley R."/>
            <person name="Ohm R."/>
            <person name="Sun H."/>
            <person name="Tunlid A."/>
            <person name="Henrissat B."/>
            <person name="Grigoriev I.V."/>
            <person name="Hibbett D.S."/>
            <person name="Martin F."/>
        </authorList>
    </citation>
    <scope>NUCLEOTIDE SEQUENCE [LARGE SCALE GENOMIC DNA]</scope>
    <source>
        <strain evidence="3">441</strain>
    </source>
</reference>
<dbReference type="HOGENOM" id="CLU_1928428_0_0_1"/>
<dbReference type="STRING" id="765257.A0A0D0A5C1"/>
<feature type="compositionally biased region" description="Acidic residues" evidence="1">
    <location>
        <begin position="85"/>
        <end position="102"/>
    </location>
</feature>
<evidence type="ECO:0000313" key="2">
    <source>
        <dbReference type="EMBL" id="KIK29567.1"/>
    </source>
</evidence>
<dbReference type="Proteomes" id="UP000054018">
    <property type="component" value="Unassembled WGS sequence"/>
</dbReference>
<feature type="compositionally biased region" description="Polar residues" evidence="1">
    <location>
        <begin position="39"/>
        <end position="48"/>
    </location>
</feature>
<evidence type="ECO:0000256" key="1">
    <source>
        <dbReference type="SAM" id="MobiDB-lite"/>
    </source>
</evidence>
<keyword evidence="3" id="KW-1185">Reference proteome</keyword>
<feature type="region of interest" description="Disordered" evidence="1">
    <location>
        <begin position="1"/>
        <end position="106"/>
    </location>
</feature>
<name>A0A0D0A5C1_9AGAM</name>
<evidence type="ECO:0000313" key="3">
    <source>
        <dbReference type="Proteomes" id="UP000054018"/>
    </source>
</evidence>
<proteinExistence type="predicted"/>